<dbReference type="SUPFAM" id="SSF51120">
    <property type="entry name" value="beta-Roll"/>
    <property type="match status" value="1"/>
</dbReference>
<dbReference type="EMBL" id="BLAY01000015">
    <property type="protein sequence ID" value="GET36586.1"/>
    <property type="molecule type" value="Genomic_DNA"/>
</dbReference>
<reference evidence="3" key="1">
    <citation type="submission" date="2019-10" db="EMBL/GenBank/DDBJ databases">
        <title>Draft genome sequece of Microseira wollei NIES-4236.</title>
        <authorList>
            <person name="Yamaguchi H."/>
            <person name="Suzuki S."/>
            <person name="Kawachi M."/>
        </authorList>
    </citation>
    <scope>NUCLEOTIDE SEQUENCE</scope>
    <source>
        <strain evidence="3">NIES-4236</strain>
    </source>
</reference>
<dbReference type="PANTHER" id="PTHR38340">
    <property type="entry name" value="S-LAYER PROTEIN"/>
    <property type="match status" value="1"/>
</dbReference>
<dbReference type="Pfam" id="PF00353">
    <property type="entry name" value="HemolysinCabind"/>
    <property type="match status" value="3"/>
</dbReference>
<sequence>MSLFDPVYENFAKRIVYLPNPSENPIVIGALTTAGYRIDRVFNDAVTDFQALALTSLTPDKPPVLIFKGGVDPGDDAAFTDRRGVAFNQFEANKTAIGNWLTQISRDPAKNPRSLLPDVIGHSMAGALAQRAAAEFTNSIGETITFNSPGIDRATANLFRQNGGANKPVNHYVVNGDFVSLGGEEFIPGRVILQSYTNPQIDPRFLSRKHGEIASLLSSPPPGYSQREISVNELNNPNFNFNNDSDFAEFITALAVRKPQIAAAFSSRSSAEQFRTSGASFLGTRSLLEQEVEAPNPLLMVGDNADNFAFGLEGNDTIIGNGGNDTLYGNQQNDLIFAGDGNDSLYGGKDNDTLYGNQGNDVIVGNLGNDVLYGGKNNDILYGNQGDDILSGDTGNDTLYGGQNNDSLSGGDGDDILNGDFGNDTLSGGGGRDVFVLGALRGTDVVLEFQDGQDLLGLAGGLTFAQLSIAAGNNGTQIRIASTNELLASLTGVQVSAIASSSVFTPL</sequence>
<protein>
    <recommendedName>
        <fullName evidence="5">Calcium-binding protein</fullName>
    </recommendedName>
</protein>
<dbReference type="RefSeq" id="WP_226576437.1">
    <property type="nucleotide sequence ID" value="NZ_BLAY01000015.1"/>
</dbReference>
<dbReference type="Proteomes" id="UP001050975">
    <property type="component" value="Unassembled WGS sequence"/>
</dbReference>
<dbReference type="InterPro" id="IPR018511">
    <property type="entry name" value="Hemolysin-typ_Ca-bd_CS"/>
</dbReference>
<gene>
    <name evidence="3" type="ORF">MiSe_13370</name>
</gene>
<organism evidence="3 4">
    <name type="scientific">Microseira wollei NIES-4236</name>
    <dbReference type="NCBI Taxonomy" id="2530354"/>
    <lineage>
        <taxon>Bacteria</taxon>
        <taxon>Bacillati</taxon>
        <taxon>Cyanobacteriota</taxon>
        <taxon>Cyanophyceae</taxon>
        <taxon>Oscillatoriophycideae</taxon>
        <taxon>Aerosakkonematales</taxon>
        <taxon>Aerosakkonemataceae</taxon>
        <taxon>Microseira</taxon>
    </lineage>
</organism>
<dbReference type="GO" id="GO:0005509">
    <property type="term" value="F:calcium ion binding"/>
    <property type="evidence" value="ECO:0007669"/>
    <property type="project" value="InterPro"/>
</dbReference>
<dbReference type="AlphaFoldDB" id="A0AAV3X5T4"/>
<keyword evidence="4" id="KW-1185">Reference proteome</keyword>
<name>A0AAV3X5T4_9CYAN</name>
<comment type="caution">
    <text evidence="3">The sequence shown here is derived from an EMBL/GenBank/DDBJ whole genome shotgun (WGS) entry which is preliminary data.</text>
</comment>
<evidence type="ECO:0000313" key="4">
    <source>
        <dbReference type="Proteomes" id="UP001050975"/>
    </source>
</evidence>
<evidence type="ECO:0000256" key="2">
    <source>
        <dbReference type="ARBA" id="ARBA00022525"/>
    </source>
</evidence>
<accession>A0AAV3X5T4</accession>
<dbReference type="PANTHER" id="PTHR38340:SF1">
    <property type="entry name" value="S-LAYER PROTEIN"/>
    <property type="match status" value="1"/>
</dbReference>
<dbReference type="InterPro" id="IPR029058">
    <property type="entry name" value="AB_hydrolase_fold"/>
</dbReference>
<dbReference type="PRINTS" id="PR00313">
    <property type="entry name" value="CABNDNGRPT"/>
</dbReference>
<keyword evidence="2" id="KW-0964">Secreted</keyword>
<dbReference type="InterPro" id="IPR050557">
    <property type="entry name" value="RTX_toxin/Mannuronan_C5-epim"/>
</dbReference>
<comment type="subcellular location">
    <subcellularLocation>
        <location evidence="1">Secreted</location>
    </subcellularLocation>
</comment>
<dbReference type="InterPro" id="IPR001343">
    <property type="entry name" value="Hemolysn_Ca-bd"/>
</dbReference>
<evidence type="ECO:0000256" key="1">
    <source>
        <dbReference type="ARBA" id="ARBA00004613"/>
    </source>
</evidence>
<evidence type="ECO:0008006" key="5">
    <source>
        <dbReference type="Google" id="ProtNLM"/>
    </source>
</evidence>
<dbReference type="SUPFAM" id="SSF53474">
    <property type="entry name" value="alpha/beta-Hydrolases"/>
    <property type="match status" value="1"/>
</dbReference>
<dbReference type="PROSITE" id="PS00330">
    <property type="entry name" value="HEMOLYSIN_CALCIUM"/>
    <property type="match status" value="1"/>
</dbReference>
<dbReference type="InterPro" id="IPR011049">
    <property type="entry name" value="Serralysin-like_metalloprot_C"/>
</dbReference>
<dbReference type="Gene3D" id="2.150.10.10">
    <property type="entry name" value="Serralysin-like metalloprotease, C-terminal"/>
    <property type="match status" value="3"/>
</dbReference>
<dbReference type="GO" id="GO:0005576">
    <property type="term" value="C:extracellular region"/>
    <property type="evidence" value="ECO:0007669"/>
    <property type="project" value="UniProtKB-SubCell"/>
</dbReference>
<evidence type="ECO:0000313" key="3">
    <source>
        <dbReference type="EMBL" id="GET36586.1"/>
    </source>
</evidence>
<proteinExistence type="predicted"/>